<gene>
    <name evidence="1" type="ORF">METZ01_LOCUS122108</name>
</gene>
<organism evidence="1">
    <name type="scientific">marine metagenome</name>
    <dbReference type="NCBI Taxonomy" id="408172"/>
    <lineage>
        <taxon>unclassified sequences</taxon>
        <taxon>metagenomes</taxon>
        <taxon>ecological metagenomes</taxon>
    </lineage>
</organism>
<dbReference type="AlphaFoldDB" id="A0A381XWU4"/>
<sequence length="56" mass="6878">MEISKNGYTFYIERLEIETDKQLIQRSWFIVNQLNDIENENLVKDFEKAVRLSRIW</sequence>
<reference evidence="1" key="1">
    <citation type="submission" date="2018-05" db="EMBL/GenBank/DDBJ databases">
        <authorList>
            <person name="Lanie J.A."/>
            <person name="Ng W.-L."/>
            <person name="Kazmierczak K.M."/>
            <person name="Andrzejewski T.M."/>
            <person name="Davidsen T.M."/>
            <person name="Wayne K.J."/>
            <person name="Tettelin H."/>
            <person name="Glass J.I."/>
            <person name="Rusch D."/>
            <person name="Podicherti R."/>
            <person name="Tsui H.-C.T."/>
            <person name="Winkler M.E."/>
        </authorList>
    </citation>
    <scope>NUCLEOTIDE SEQUENCE</scope>
</reference>
<evidence type="ECO:0000313" key="1">
    <source>
        <dbReference type="EMBL" id="SVA69254.1"/>
    </source>
</evidence>
<accession>A0A381XWU4</accession>
<name>A0A381XWU4_9ZZZZ</name>
<dbReference type="EMBL" id="UINC01016675">
    <property type="protein sequence ID" value="SVA69254.1"/>
    <property type="molecule type" value="Genomic_DNA"/>
</dbReference>
<protein>
    <submittedName>
        <fullName evidence="1">Uncharacterized protein</fullName>
    </submittedName>
</protein>
<feature type="non-terminal residue" evidence="1">
    <location>
        <position position="56"/>
    </location>
</feature>
<proteinExistence type="predicted"/>